<dbReference type="InterPro" id="IPR056594">
    <property type="entry name" value="AT5G49610-like_b-prop"/>
</dbReference>
<feature type="domain" description="F-box protein AT5G49610-like beta-propeller" evidence="1">
    <location>
        <begin position="28"/>
        <end position="176"/>
    </location>
</feature>
<dbReference type="AlphaFoldDB" id="R7W0H0"/>
<name>R7W0H0_AEGTA</name>
<dbReference type="PANTHER" id="PTHR33186">
    <property type="entry name" value="OS10G0136150 PROTEIN-RELATED"/>
    <property type="match status" value="1"/>
</dbReference>
<evidence type="ECO:0000313" key="2">
    <source>
        <dbReference type="EnsemblPlants" id="EMT02493"/>
    </source>
</evidence>
<proteinExistence type="predicted"/>
<organism evidence="2">
    <name type="scientific">Aegilops tauschii</name>
    <name type="common">Tausch's goatgrass</name>
    <name type="synonym">Aegilops squarrosa</name>
    <dbReference type="NCBI Taxonomy" id="37682"/>
    <lineage>
        <taxon>Eukaryota</taxon>
        <taxon>Viridiplantae</taxon>
        <taxon>Streptophyta</taxon>
        <taxon>Embryophyta</taxon>
        <taxon>Tracheophyta</taxon>
        <taxon>Spermatophyta</taxon>
        <taxon>Magnoliopsida</taxon>
        <taxon>Liliopsida</taxon>
        <taxon>Poales</taxon>
        <taxon>Poaceae</taxon>
        <taxon>BOP clade</taxon>
        <taxon>Pooideae</taxon>
        <taxon>Triticodae</taxon>
        <taxon>Triticeae</taxon>
        <taxon>Triticinae</taxon>
        <taxon>Aegilops</taxon>
    </lineage>
</organism>
<dbReference type="ExpressionAtlas" id="R7W0H0">
    <property type="expression patterns" value="baseline"/>
</dbReference>
<accession>R7W0H0</accession>
<dbReference type="EnsemblPlants" id="EMT02493">
    <property type="protein sequence ID" value="EMT02493"/>
    <property type="gene ID" value="F775_01059"/>
</dbReference>
<sequence>MDRPDRIPPSRFDPHQHLGSHDRGAVELLDCRHGRILLTDKRRDELILCDPVIGEQCLMAVPPEFVRKCFNGTVLYAAIDHDHVHESCHSSPFKVVLVSYLGGDNQHTVCVYSSETGVWGDIISTTASYHLSDYGIPGLLVGNALYWLLDIIGIGILKFDLDEQSLAVIKGPLRTNDFSHGSRCIIQAEDGALGFAILSYPHHL</sequence>
<evidence type="ECO:0000259" key="1">
    <source>
        <dbReference type="Pfam" id="PF23635"/>
    </source>
</evidence>
<reference evidence="2" key="1">
    <citation type="submission" date="2015-06" db="UniProtKB">
        <authorList>
            <consortium name="EnsemblPlants"/>
        </authorList>
    </citation>
    <scope>IDENTIFICATION</scope>
</reference>
<dbReference type="PANTHER" id="PTHR33186:SF18">
    <property type="entry name" value="OS10G0136150 PROTEIN"/>
    <property type="match status" value="1"/>
</dbReference>
<protein>
    <recommendedName>
        <fullName evidence="1">F-box protein AT5G49610-like beta-propeller domain-containing protein</fullName>
    </recommendedName>
</protein>
<dbReference type="Pfam" id="PF23635">
    <property type="entry name" value="Beta-prop_AT5G49610-like"/>
    <property type="match status" value="1"/>
</dbReference>